<dbReference type="PANTHER" id="PTHR47027">
    <property type="entry name" value="REVERSE TRANSCRIPTASE DOMAIN-CONTAINING PROTEIN"/>
    <property type="match status" value="1"/>
</dbReference>
<dbReference type="PROSITE" id="PS50878">
    <property type="entry name" value="RT_POL"/>
    <property type="match status" value="1"/>
</dbReference>
<keyword evidence="3" id="KW-1185">Reference proteome</keyword>
<sequence>MAHTMKLYEKVIESRIRRESTVSANQFGFMPGRSTTDAIFAVRQLMEKFRAVQRNLHMVFIDLEKAYDRVPRDLLWRCLQNKGVPVKYISIVQDMYAGANTQVRTAVGVTDRFEVRVGVHQGSSLSPYLFLLVMDALTSAIQKEAPWCMLFADDIVLVDESGDELQVQLNQWRDTLESVGLRLSRTKTEYMFCQFGGPTSAASISLGTSPLAVGEDFRYLGSLLQSDGSIDRDVTRRMNAGWMKWKQLTGTTCDRKMPIKIKGKIYKSVIRPVMLYGAECWATKVCDEKRMHVTEMRMLRWMCGVTRKDRIRNEYIRGSMKVAPIVEKMKSHRLSWFGHVMRREGDYVTKKVLEMRPEGRRKRGRPRKTWLDCVKENMRECGVNEDMTEDRVKWRDMTNKADPK</sequence>
<evidence type="ECO:0000259" key="1">
    <source>
        <dbReference type="PROSITE" id="PS50878"/>
    </source>
</evidence>
<dbReference type="EMBL" id="JAHIBW010000001">
    <property type="protein sequence ID" value="KAG7313064.1"/>
    <property type="molecule type" value="Genomic_DNA"/>
</dbReference>
<dbReference type="InterPro" id="IPR043502">
    <property type="entry name" value="DNA/RNA_pol_sf"/>
</dbReference>
<comment type="caution">
    <text evidence="2">The sequence shown here is derived from an EMBL/GenBank/DDBJ whole genome shotgun (WGS) entry which is preliminary data.</text>
</comment>
<gene>
    <name evidence="2" type="ORF">JYU34_000145</name>
</gene>
<name>A0ABQ7R6Z0_PLUXY</name>
<accession>A0ABQ7R6Z0</accession>
<proteinExistence type="predicted"/>
<dbReference type="InterPro" id="IPR043128">
    <property type="entry name" value="Rev_trsase/Diguanyl_cyclase"/>
</dbReference>
<evidence type="ECO:0000313" key="3">
    <source>
        <dbReference type="Proteomes" id="UP000823941"/>
    </source>
</evidence>
<dbReference type="SUPFAM" id="SSF56672">
    <property type="entry name" value="DNA/RNA polymerases"/>
    <property type="match status" value="1"/>
</dbReference>
<dbReference type="PANTHER" id="PTHR47027:SF28">
    <property type="entry name" value="ENDONUCLEASE-REVERSE TRANSCRIPTASE"/>
    <property type="match status" value="1"/>
</dbReference>
<dbReference type="Proteomes" id="UP000823941">
    <property type="component" value="Chromosome 1"/>
</dbReference>
<protein>
    <recommendedName>
        <fullName evidence="1">Reverse transcriptase domain-containing protein</fullName>
    </recommendedName>
</protein>
<evidence type="ECO:0000313" key="2">
    <source>
        <dbReference type="EMBL" id="KAG7313064.1"/>
    </source>
</evidence>
<dbReference type="CDD" id="cd01650">
    <property type="entry name" value="RT_nLTR_like"/>
    <property type="match status" value="1"/>
</dbReference>
<feature type="domain" description="Reverse transcriptase" evidence="1">
    <location>
        <begin position="1"/>
        <end position="224"/>
    </location>
</feature>
<dbReference type="Pfam" id="PF00078">
    <property type="entry name" value="RVT_1"/>
    <property type="match status" value="1"/>
</dbReference>
<dbReference type="InterPro" id="IPR000477">
    <property type="entry name" value="RT_dom"/>
</dbReference>
<reference evidence="2 3" key="1">
    <citation type="submission" date="2021-06" db="EMBL/GenBank/DDBJ databases">
        <title>A haploid diamondback moth (Plutella xylostella L.) genome assembly resolves 31 chromosomes and identifies a diamide resistance mutation.</title>
        <authorList>
            <person name="Ward C.M."/>
            <person name="Perry K.D."/>
            <person name="Baker G."/>
            <person name="Powis K."/>
            <person name="Heckel D.G."/>
            <person name="Baxter S.W."/>
        </authorList>
    </citation>
    <scope>NUCLEOTIDE SEQUENCE [LARGE SCALE GENOMIC DNA]</scope>
    <source>
        <strain evidence="2 3">LV</strain>
        <tissue evidence="2">Single pupa</tissue>
    </source>
</reference>
<dbReference type="Gene3D" id="3.30.70.270">
    <property type="match status" value="1"/>
</dbReference>
<organism evidence="2 3">
    <name type="scientific">Plutella xylostella</name>
    <name type="common">Diamondback moth</name>
    <name type="synonym">Plutella maculipennis</name>
    <dbReference type="NCBI Taxonomy" id="51655"/>
    <lineage>
        <taxon>Eukaryota</taxon>
        <taxon>Metazoa</taxon>
        <taxon>Ecdysozoa</taxon>
        <taxon>Arthropoda</taxon>
        <taxon>Hexapoda</taxon>
        <taxon>Insecta</taxon>
        <taxon>Pterygota</taxon>
        <taxon>Neoptera</taxon>
        <taxon>Endopterygota</taxon>
        <taxon>Lepidoptera</taxon>
        <taxon>Glossata</taxon>
        <taxon>Ditrysia</taxon>
        <taxon>Yponomeutoidea</taxon>
        <taxon>Plutellidae</taxon>
        <taxon>Plutella</taxon>
    </lineage>
</organism>